<feature type="domain" description="PTS EIIA type-1" evidence="4">
    <location>
        <begin position="16"/>
        <end position="122"/>
    </location>
</feature>
<proteinExistence type="predicted"/>
<evidence type="ECO:0000256" key="1">
    <source>
        <dbReference type="ARBA" id="ARBA00022448"/>
    </source>
</evidence>
<evidence type="ECO:0000313" key="6">
    <source>
        <dbReference type="Proteomes" id="UP000012046"/>
    </source>
</evidence>
<dbReference type="InterPro" id="IPR001127">
    <property type="entry name" value="PTS_EIIA_1_perm"/>
</dbReference>
<accession>H3ZJI1</accession>
<comment type="caution">
    <text evidence="5">The sequence shown here is derived from an EMBL/GenBank/DDBJ whole genome shotgun (WGS) entry which is preliminary data.</text>
</comment>
<dbReference type="PATRIC" id="fig|1129374.4.peg.3506"/>
<dbReference type="GO" id="GO:0016740">
    <property type="term" value="F:transferase activity"/>
    <property type="evidence" value="ECO:0007669"/>
    <property type="project" value="UniProtKB-KW"/>
</dbReference>
<keyword evidence="1" id="KW-0813">Transport</keyword>
<evidence type="ECO:0000256" key="3">
    <source>
        <dbReference type="ARBA" id="ARBA00022679"/>
    </source>
</evidence>
<keyword evidence="6" id="KW-1185">Reference proteome</keyword>
<dbReference type="Proteomes" id="UP000012046">
    <property type="component" value="Unassembled WGS sequence"/>
</dbReference>
<dbReference type="Gene3D" id="2.70.70.10">
    <property type="entry name" value="Glucose Permease (Domain IIA)"/>
    <property type="match status" value="1"/>
</dbReference>
<dbReference type="SUPFAM" id="SSF51261">
    <property type="entry name" value="Duplicated hybrid motif"/>
    <property type="match status" value="1"/>
</dbReference>
<organism evidence="5 6">
    <name type="scientific">Alishewanella jeotgali KCTC 22429</name>
    <dbReference type="NCBI Taxonomy" id="1129374"/>
    <lineage>
        <taxon>Bacteria</taxon>
        <taxon>Pseudomonadati</taxon>
        <taxon>Pseudomonadota</taxon>
        <taxon>Gammaproteobacteria</taxon>
        <taxon>Alteromonadales</taxon>
        <taxon>Alteromonadaceae</taxon>
        <taxon>Alishewanella</taxon>
    </lineage>
</organism>
<keyword evidence="2" id="KW-0762">Sugar transport</keyword>
<reference evidence="5 6" key="1">
    <citation type="journal article" date="2012" name="J. Bacteriol.">
        <title>Genome Sequence of Extracellular-Protease-Producing Alishewanella jeotgali Isolated from Traditional Korean Fermented Seafood.</title>
        <authorList>
            <person name="Jung J."/>
            <person name="Chun J."/>
            <person name="Park W."/>
        </authorList>
    </citation>
    <scope>NUCLEOTIDE SEQUENCE [LARGE SCALE GENOMIC DNA]</scope>
    <source>
        <strain evidence="5 6">KCTC 22429</strain>
    </source>
</reference>
<sequence>MISWQQDWRRITGAPIKSPFTGAVLPAEQHPEPLYQQNLLPVAITAKLQHGLIVAPFAGLFTTQLDTERRLVLRHASGLRLLLELPANIIDLQGRGLHWLSNRQLQVNAGQPLLQLDLAFLELELELDALYCALVLDLPKPAESKVFCRQAKVNAAQDPLFIIQTSRTSA</sequence>
<evidence type="ECO:0000259" key="4">
    <source>
        <dbReference type="Pfam" id="PF00358"/>
    </source>
</evidence>
<dbReference type="Pfam" id="PF00358">
    <property type="entry name" value="PTS_EIIA_1"/>
    <property type="match status" value="1"/>
</dbReference>
<evidence type="ECO:0000313" key="5">
    <source>
        <dbReference type="EMBL" id="EHR39282.1"/>
    </source>
</evidence>
<dbReference type="eggNOG" id="COG2190">
    <property type="taxonomic scope" value="Bacteria"/>
</dbReference>
<dbReference type="InterPro" id="IPR011055">
    <property type="entry name" value="Dup_hybrid_motif"/>
</dbReference>
<name>H3ZJI1_9ALTE</name>
<evidence type="ECO:0000256" key="2">
    <source>
        <dbReference type="ARBA" id="ARBA00022597"/>
    </source>
</evidence>
<protein>
    <submittedName>
        <fullName evidence="5">PTS system glucose subfamily transporter subunit IIA</fullName>
    </submittedName>
</protein>
<dbReference type="GO" id="GO:0009401">
    <property type="term" value="P:phosphoenolpyruvate-dependent sugar phosphotransferase system"/>
    <property type="evidence" value="ECO:0007669"/>
    <property type="project" value="InterPro"/>
</dbReference>
<dbReference type="AlphaFoldDB" id="H3ZJI1"/>
<dbReference type="RefSeq" id="WP_008610489.1">
    <property type="nucleotide sequence ID" value="NZ_AHTH01000065.1"/>
</dbReference>
<keyword evidence="3" id="KW-0808">Transferase</keyword>
<dbReference type="EMBL" id="AHTH01000065">
    <property type="protein sequence ID" value="EHR39282.1"/>
    <property type="molecule type" value="Genomic_DNA"/>
</dbReference>
<dbReference type="STRING" id="1129374.AJE_17745"/>
<gene>
    <name evidence="5" type="ORF">AJE_17745</name>
</gene>